<gene>
    <name evidence="9" type="primary">LOC115627685</name>
</gene>
<dbReference type="GeneID" id="115627685"/>
<name>A0A6J2TVV9_DROLE</name>
<evidence type="ECO:0000256" key="1">
    <source>
        <dbReference type="ARBA" id="ARBA00004011"/>
    </source>
</evidence>
<evidence type="ECO:0000256" key="4">
    <source>
        <dbReference type="ARBA" id="ARBA00022473"/>
    </source>
</evidence>
<evidence type="ECO:0000256" key="5">
    <source>
        <dbReference type="ARBA" id="ARBA00022782"/>
    </source>
</evidence>
<dbReference type="InterPro" id="IPR031397">
    <property type="entry name" value="Soti"/>
</dbReference>
<organism evidence="8 9">
    <name type="scientific">Drosophila lebanonensis</name>
    <name type="common">Fruit fly</name>
    <name type="synonym">Scaptodrosophila lebanonensis</name>
    <dbReference type="NCBI Taxonomy" id="7225"/>
    <lineage>
        <taxon>Eukaryota</taxon>
        <taxon>Metazoa</taxon>
        <taxon>Ecdysozoa</taxon>
        <taxon>Arthropoda</taxon>
        <taxon>Hexapoda</taxon>
        <taxon>Insecta</taxon>
        <taxon>Pterygota</taxon>
        <taxon>Neoptera</taxon>
        <taxon>Endopterygota</taxon>
        <taxon>Diptera</taxon>
        <taxon>Brachycera</taxon>
        <taxon>Muscomorpha</taxon>
        <taxon>Ephydroidea</taxon>
        <taxon>Drosophilidae</taxon>
        <taxon>Scaptodrosophila</taxon>
    </lineage>
</organism>
<keyword evidence="4" id="KW-0217">Developmental protein</keyword>
<keyword evidence="5" id="KW-0221">Differentiation</keyword>
<dbReference type="AlphaFoldDB" id="A0A6J2TVV9"/>
<feature type="region of interest" description="Disordered" evidence="7">
    <location>
        <begin position="1"/>
        <end position="24"/>
    </location>
</feature>
<comment type="similarity">
    <text evidence="2">Belongs to the male-specific scotti family.</text>
</comment>
<evidence type="ECO:0000256" key="7">
    <source>
        <dbReference type="SAM" id="MobiDB-lite"/>
    </source>
</evidence>
<keyword evidence="6" id="KW-0744">Spermatogenesis</keyword>
<comment type="function">
    <text evidence="1">Post-meiotically transcribed gene that has a role in late spermiogenesis; required for actin cone progression during spermatid individualization.</text>
</comment>
<protein>
    <recommendedName>
        <fullName evidence="3">Male-specific protein scotti</fullName>
    </recommendedName>
</protein>
<feature type="compositionally biased region" description="Acidic residues" evidence="7">
    <location>
        <begin position="15"/>
        <end position="24"/>
    </location>
</feature>
<proteinExistence type="inferred from homology"/>
<keyword evidence="8" id="KW-1185">Reference proteome</keyword>
<evidence type="ECO:0000256" key="6">
    <source>
        <dbReference type="ARBA" id="ARBA00022871"/>
    </source>
</evidence>
<evidence type="ECO:0000313" key="9">
    <source>
        <dbReference type="RefSeq" id="XP_030379288.1"/>
    </source>
</evidence>
<sequence>MEPLELPEPHVPQMDSDEDDADSDDIQVIRLNNPQMAILLDAPHEPPLAPMQLLAPNEEQPLQPLKKRNFYTMSSANQAESEMCGLMQNVMRAMKEARPENPREFFANYMMENLNSNNYPKGEGLPDRWGHF</sequence>
<evidence type="ECO:0000256" key="2">
    <source>
        <dbReference type="ARBA" id="ARBA00008849"/>
    </source>
</evidence>
<evidence type="ECO:0000256" key="3">
    <source>
        <dbReference type="ARBA" id="ARBA00015334"/>
    </source>
</evidence>
<reference evidence="9" key="1">
    <citation type="submission" date="2025-08" db="UniProtKB">
        <authorList>
            <consortium name="RefSeq"/>
        </authorList>
    </citation>
    <scope>IDENTIFICATION</scope>
    <source>
        <strain evidence="9">11010-0011.00</strain>
        <tissue evidence="9">Whole body</tissue>
    </source>
</reference>
<accession>A0A6J2TVV9</accession>
<dbReference type="RefSeq" id="XP_030379288.1">
    <property type="nucleotide sequence ID" value="XM_030523428.1"/>
</dbReference>
<dbReference type="OrthoDB" id="7867455at2759"/>
<dbReference type="GO" id="GO:0007291">
    <property type="term" value="P:sperm individualization"/>
    <property type="evidence" value="ECO:0007669"/>
    <property type="project" value="InterPro"/>
</dbReference>
<dbReference type="Proteomes" id="UP000504634">
    <property type="component" value="Unplaced"/>
</dbReference>
<evidence type="ECO:0000313" key="8">
    <source>
        <dbReference type="Proteomes" id="UP000504634"/>
    </source>
</evidence>
<dbReference type="Pfam" id="PF17079">
    <property type="entry name" value="SOTI"/>
    <property type="match status" value="1"/>
</dbReference>